<organism evidence="1 2">
    <name type="scientific">Vitis rotundifolia</name>
    <name type="common">Muscadine grape</name>
    <dbReference type="NCBI Taxonomy" id="103349"/>
    <lineage>
        <taxon>Eukaryota</taxon>
        <taxon>Viridiplantae</taxon>
        <taxon>Streptophyta</taxon>
        <taxon>Embryophyta</taxon>
        <taxon>Tracheophyta</taxon>
        <taxon>Spermatophyta</taxon>
        <taxon>Magnoliopsida</taxon>
        <taxon>eudicotyledons</taxon>
        <taxon>Gunneridae</taxon>
        <taxon>Pentapetalae</taxon>
        <taxon>rosids</taxon>
        <taxon>Vitales</taxon>
        <taxon>Vitaceae</taxon>
        <taxon>Viteae</taxon>
        <taxon>Vitis</taxon>
    </lineage>
</organism>
<evidence type="ECO:0000313" key="1">
    <source>
        <dbReference type="EMBL" id="KAJ9678906.1"/>
    </source>
</evidence>
<keyword evidence="2" id="KW-1185">Reference proteome</keyword>
<proteinExistence type="predicted"/>
<protein>
    <submittedName>
        <fullName evidence="1">Uncharacterized protein</fullName>
    </submittedName>
</protein>
<dbReference type="Proteomes" id="UP001168098">
    <property type="component" value="Unassembled WGS sequence"/>
</dbReference>
<comment type="caution">
    <text evidence="1">The sequence shown here is derived from an EMBL/GenBank/DDBJ whole genome shotgun (WGS) entry which is preliminary data.</text>
</comment>
<dbReference type="AlphaFoldDB" id="A0AA38YY90"/>
<gene>
    <name evidence="1" type="ORF">PVL29_020953</name>
</gene>
<reference evidence="1 2" key="1">
    <citation type="journal article" date="2023" name="BMC Biotechnol.">
        <title>Vitis rotundifolia cv Carlos genome sequencing.</title>
        <authorList>
            <person name="Huff M."/>
            <person name="Hulse-Kemp A."/>
            <person name="Scheffler B."/>
            <person name="Youngblood R."/>
            <person name="Simpson S."/>
            <person name="Babiker E."/>
            <person name="Staton M."/>
        </authorList>
    </citation>
    <scope>NUCLEOTIDE SEQUENCE [LARGE SCALE GENOMIC DNA]</scope>
    <source>
        <tissue evidence="1">Leaf</tissue>
    </source>
</reference>
<evidence type="ECO:0000313" key="2">
    <source>
        <dbReference type="Proteomes" id="UP001168098"/>
    </source>
</evidence>
<name>A0AA38YY90_VITRO</name>
<sequence length="82" mass="9304">MHSSTFSVNWYTEEMALYGSTTMLETDYYPKNGKTDEVSITLSTFGVNIHPPIIPWEIILMGCIIPRPCERDPNGTGVKEDY</sequence>
<dbReference type="EMBL" id="JARBHA010000016">
    <property type="protein sequence ID" value="KAJ9678906.1"/>
    <property type="molecule type" value="Genomic_DNA"/>
</dbReference>
<accession>A0AA38YY90</accession>